<dbReference type="EC" id="3.6.4.12" evidence="2"/>
<keyword evidence="2" id="KW-0378">Hydrolase</keyword>
<dbReference type="GO" id="GO:0043138">
    <property type="term" value="F:3'-5' DNA helicase activity"/>
    <property type="evidence" value="ECO:0007669"/>
    <property type="project" value="TreeGrafter"/>
</dbReference>
<gene>
    <name evidence="2" type="primary">helD_12</name>
    <name evidence="2" type="ORF">SDC9_94092</name>
</gene>
<dbReference type="AlphaFoldDB" id="A0A645A949"/>
<evidence type="ECO:0000259" key="1">
    <source>
        <dbReference type="Pfam" id="PF13538"/>
    </source>
</evidence>
<accession>A0A645A949</accession>
<comment type="caution">
    <text evidence="2">The sequence shown here is derived from an EMBL/GenBank/DDBJ whole genome shotgun (WGS) entry which is preliminary data.</text>
</comment>
<dbReference type="EMBL" id="VSSQ01011657">
    <property type="protein sequence ID" value="MPM47383.1"/>
    <property type="molecule type" value="Genomic_DNA"/>
</dbReference>
<dbReference type="GO" id="GO:0016787">
    <property type="term" value="F:hydrolase activity"/>
    <property type="evidence" value="ECO:0007669"/>
    <property type="project" value="UniProtKB-KW"/>
</dbReference>
<keyword evidence="2" id="KW-0547">Nucleotide-binding</keyword>
<feature type="domain" description="UvrD-like helicase C-terminal" evidence="1">
    <location>
        <begin position="22"/>
        <end position="69"/>
    </location>
</feature>
<dbReference type="InterPro" id="IPR000212">
    <property type="entry name" value="DNA_helicase_UvrD/REP"/>
</dbReference>
<keyword evidence="2" id="KW-0067">ATP-binding</keyword>
<dbReference type="Pfam" id="PF13538">
    <property type="entry name" value="UvrD_C_2"/>
    <property type="match status" value="1"/>
</dbReference>
<dbReference type="PANTHER" id="PTHR11070:SF17">
    <property type="entry name" value="DNA HELICASE IV"/>
    <property type="match status" value="1"/>
</dbReference>
<dbReference type="SUPFAM" id="SSF52540">
    <property type="entry name" value="P-loop containing nucleoside triphosphate hydrolases"/>
    <property type="match status" value="1"/>
</dbReference>
<name>A0A645A949_9ZZZZ</name>
<organism evidence="2">
    <name type="scientific">bioreactor metagenome</name>
    <dbReference type="NCBI Taxonomy" id="1076179"/>
    <lineage>
        <taxon>unclassified sequences</taxon>
        <taxon>metagenomes</taxon>
        <taxon>ecological metagenomes</taxon>
    </lineage>
</organism>
<sequence>MSQSLDVHLISSDSTAFVNGISITSIQMPKGLEFDEVVIPSANSETYFGEHDRSLLYIACTRAMHRLFLTYTGELTLLIGNSI</sequence>
<dbReference type="InterPro" id="IPR027785">
    <property type="entry name" value="UvrD-like_helicase_C"/>
</dbReference>
<proteinExistence type="predicted"/>
<dbReference type="PANTHER" id="PTHR11070">
    <property type="entry name" value="UVRD / RECB / PCRA DNA HELICASE FAMILY MEMBER"/>
    <property type="match status" value="1"/>
</dbReference>
<dbReference type="GO" id="GO:0000725">
    <property type="term" value="P:recombinational repair"/>
    <property type="evidence" value="ECO:0007669"/>
    <property type="project" value="TreeGrafter"/>
</dbReference>
<keyword evidence="2" id="KW-0347">Helicase</keyword>
<dbReference type="InterPro" id="IPR027417">
    <property type="entry name" value="P-loop_NTPase"/>
</dbReference>
<dbReference type="Gene3D" id="3.40.50.300">
    <property type="entry name" value="P-loop containing nucleotide triphosphate hydrolases"/>
    <property type="match status" value="1"/>
</dbReference>
<dbReference type="GO" id="GO:0005524">
    <property type="term" value="F:ATP binding"/>
    <property type="evidence" value="ECO:0007669"/>
    <property type="project" value="InterPro"/>
</dbReference>
<protein>
    <submittedName>
        <fullName evidence="2">DNA helicase IV</fullName>
        <ecNumber evidence="2">3.6.4.12</ecNumber>
    </submittedName>
</protein>
<dbReference type="GO" id="GO:0003677">
    <property type="term" value="F:DNA binding"/>
    <property type="evidence" value="ECO:0007669"/>
    <property type="project" value="InterPro"/>
</dbReference>
<evidence type="ECO:0000313" key="2">
    <source>
        <dbReference type="EMBL" id="MPM47383.1"/>
    </source>
</evidence>
<dbReference type="GO" id="GO:0005829">
    <property type="term" value="C:cytosol"/>
    <property type="evidence" value="ECO:0007669"/>
    <property type="project" value="TreeGrafter"/>
</dbReference>
<reference evidence="2" key="1">
    <citation type="submission" date="2019-08" db="EMBL/GenBank/DDBJ databases">
        <authorList>
            <person name="Kucharzyk K."/>
            <person name="Murdoch R.W."/>
            <person name="Higgins S."/>
            <person name="Loffler F."/>
        </authorList>
    </citation>
    <scope>NUCLEOTIDE SEQUENCE</scope>
</reference>